<dbReference type="Pfam" id="PF00234">
    <property type="entry name" value="Tryp_alpha_amyl"/>
    <property type="match status" value="1"/>
</dbReference>
<dbReference type="SMART" id="SM00499">
    <property type="entry name" value="AAI"/>
    <property type="match status" value="1"/>
</dbReference>
<dbReference type="GO" id="GO:0005576">
    <property type="term" value="C:extracellular region"/>
    <property type="evidence" value="ECO:0007669"/>
    <property type="project" value="UniProtKB-SubCell"/>
</dbReference>
<proteinExistence type="inferred from homology"/>
<name>A0A9R0Z7L2_TRITD</name>
<dbReference type="InterPro" id="IPR016140">
    <property type="entry name" value="Bifunc_inhib/LTP/seed_store"/>
</dbReference>
<evidence type="ECO:0000313" key="6">
    <source>
        <dbReference type="Proteomes" id="UP000324705"/>
    </source>
</evidence>
<dbReference type="PANTHER" id="PTHR34481">
    <property type="entry name" value="TRYPSIN/FACTOR XIIA INHIBITOR-RELATED"/>
    <property type="match status" value="1"/>
</dbReference>
<sequence>MGLPRNPLEGCREYVTQQTCGIGIVGPPVSTEPGNTPWDRCCRELSNASQHCRCEALCYFIGRRSDLNSGMLKDLPECPKEAQRDFTKVLVTPGHCNVMTVHNAPYCLGLDFFCGGKKECITQEPETSSLHRLEMLSGPERSQTTVRSSDRSFEH</sequence>
<reference evidence="5 6" key="1">
    <citation type="submission" date="2017-09" db="EMBL/GenBank/DDBJ databases">
        <authorList>
            <consortium name="International Durum Wheat Genome Sequencing Consortium (IDWGSC)"/>
            <person name="Milanesi L."/>
        </authorList>
    </citation>
    <scope>NUCLEOTIDE SEQUENCE [LARGE SCALE GENOMIC DNA]</scope>
    <source>
        <strain evidence="6">cv. Svevo</strain>
    </source>
</reference>
<keyword evidence="3" id="KW-0964">Secreted</keyword>
<gene>
    <name evidence="5" type="ORF">TRITD_7Av1G053440</name>
</gene>
<comment type="similarity">
    <text evidence="2">Belongs to the protease inhibitor I6 (cereal trypsin/alpha-amylase inhibitor) family.</text>
</comment>
<evidence type="ECO:0000256" key="3">
    <source>
        <dbReference type="ARBA" id="ARBA00022525"/>
    </source>
</evidence>
<organism evidence="5 6">
    <name type="scientific">Triticum turgidum subsp. durum</name>
    <name type="common">Durum wheat</name>
    <name type="synonym">Triticum durum</name>
    <dbReference type="NCBI Taxonomy" id="4567"/>
    <lineage>
        <taxon>Eukaryota</taxon>
        <taxon>Viridiplantae</taxon>
        <taxon>Streptophyta</taxon>
        <taxon>Embryophyta</taxon>
        <taxon>Tracheophyta</taxon>
        <taxon>Spermatophyta</taxon>
        <taxon>Magnoliopsida</taxon>
        <taxon>Liliopsida</taxon>
        <taxon>Poales</taxon>
        <taxon>Poaceae</taxon>
        <taxon>BOP clade</taxon>
        <taxon>Pooideae</taxon>
        <taxon>Triticodae</taxon>
        <taxon>Triticeae</taxon>
        <taxon>Triticinae</taxon>
        <taxon>Triticum</taxon>
    </lineage>
</organism>
<dbReference type="PANTHER" id="PTHR34481:SF12">
    <property type="entry name" value="ALPHA-AMYLASE_TRYPSIN INHIBITOR CM2"/>
    <property type="match status" value="1"/>
</dbReference>
<dbReference type="Gene3D" id="1.10.110.10">
    <property type="entry name" value="Plant lipid-transfer and hydrophobic proteins"/>
    <property type="match status" value="1"/>
</dbReference>
<evidence type="ECO:0000313" key="5">
    <source>
        <dbReference type="EMBL" id="VAI71873.1"/>
    </source>
</evidence>
<dbReference type="InterPro" id="IPR036312">
    <property type="entry name" value="Bifun_inhib/LTP/seed_sf"/>
</dbReference>
<dbReference type="AlphaFoldDB" id="A0A9R0Z7L2"/>
<comment type="subcellular location">
    <subcellularLocation>
        <location evidence="1">Secreted</location>
    </subcellularLocation>
</comment>
<dbReference type="Proteomes" id="UP000324705">
    <property type="component" value="Chromosome 7A"/>
</dbReference>
<dbReference type="Gramene" id="TRITD7Av1G053440.1">
    <property type="protein sequence ID" value="TRITD7Av1G053440.1"/>
    <property type="gene ID" value="TRITD7Av1G053440"/>
</dbReference>
<keyword evidence="6" id="KW-1185">Reference proteome</keyword>
<evidence type="ECO:0000259" key="4">
    <source>
        <dbReference type="SMART" id="SM00499"/>
    </source>
</evidence>
<evidence type="ECO:0000256" key="1">
    <source>
        <dbReference type="ARBA" id="ARBA00004613"/>
    </source>
</evidence>
<feature type="domain" description="Bifunctional inhibitor/plant lipid transfer protein/seed storage helical" evidence="4">
    <location>
        <begin position="11"/>
        <end position="107"/>
    </location>
</feature>
<dbReference type="GO" id="GO:0004867">
    <property type="term" value="F:serine-type endopeptidase inhibitor activity"/>
    <property type="evidence" value="ECO:0007669"/>
    <property type="project" value="InterPro"/>
</dbReference>
<dbReference type="CDD" id="cd00261">
    <property type="entry name" value="AAI_SS"/>
    <property type="match status" value="1"/>
</dbReference>
<evidence type="ECO:0000256" key="2">
    <source>
        <dbReference type="ARBA" id="ARBA00007107"/>
    </source>
</evidence>
<dbReference type="EMBL" id="LT934123">
    <property type="protein sequence ID" value="VAI71873.1"/>
    <property type="molecule type" value="Genomic_DNA"/>
</dbReference>
<accession>A0A9R0Z7L2</accession>
<protein>
    <recommendedName>
        <fullName evidence="4">Bifunctional inhibitor/plant lipid transfer protein/seed storage helical domain-containing protein</fullName>
    </recommendedName>
</protein>
<dbReference type="PRINTS" id="PR00808">
    <property type="entry name" value="AMLASEINHBTR"/>
</dbReference>
<dbReference type="InterPro" id="IPR006106">
    <property type="entry name" value="Allergen/soft/tryp_amyl_inhib"/>
</dbReference>
<dbReference type="SUPFAM" id="SSF47699">
    <property type="entry name" value="Bifunctional inhibitor/lipid-transfer protein/seed storage 2S albumin"/>
    <property type="match status" value="1"/>
</dbReference>